<dbReference type="EMBL" id="CAKOAT010148487">
    <property type="protein sequence ID" value="CAH8342446.1"/>
    <property type="molecule type" value="Genomic_DNA"/>
</dbReference>
<evidence type="ECO:0000256" key="1">
    <source>
        <dbReference type="ARBA" id="ARBA00000900"/>
    </source>
</evidence>
<keyword evidence="4 6" id="KW-0863">Zinc-finger</keyword>
<evidence type="ECO:0000259" key="7">
    <source>
        <dbReference type="PROSITE" id="PS50089"/>
    </source>
</evidence>
<dbReference type="Pfam" id="PF13639">
    <property type="entry name" value="zf-RING_2"/>
    <property type="match status" value="1"/>
</dbReference>
<comment type="caution">
    <text evidence="8">The sequence shown here is derived from an EMBL/GenBank/DDBJ whole genome shotgun (WGS) entry which is preliminary data.</text>
</comment>
<evidence type="ECO:0000256" key="2">
    <source>
        <dbReference type="ARBA" id="ARBA00012483"/>
    </source>
</evidence>
<dbReference type="InterPro" id="IPR001841">
    <property type="entry name" value="Znf_RING"/>
</dbReference>
<name>A0ABC8JVF8_ERUVS</name>
<evidence type="ECO:0000256" key="3">
    <source>
        <dbReference type="ARBA" id="ARBA00022723"/>
    </source>
</evidence>
<keyword evidence="3" id="KW-0479">Metal-binding</keyword>
<evidence type="ECO:0000256" key="4">
    <source>
        <dbReference type="ARBA" id="ARBA00022771"/>
    </source>
</evidence>
<organism evidence="8 9">
    <name type="scientific">Eruca vesicaria subsp. sativa</name>
    <name type="common">Garden rocket</name>
    <name type="synonym">Eruca sativa</name>
    <dbReference type="NCBI Taxonomy" id="29727"/>
    <lineage>
        <taxon>Eukaryota</taxon>
        <taxon>Viridiplantae</taxon>
        <taxon>Streptophyta</taxon>
        <taxon>Embryophyta</taxon>
        <taxon>Tracheophyta</taxon>
        <taxon>Spermatophyta</taxon>
        <taxon>Magnoliopsida</taxon>
        <taxon>eudicotyledons</taxon>
        <taxon>Gunneridae</taxon>
        <taxon>Pentapetalae</taxon>
        <taxon>rosids</taxon>
        <taxon>malvids</taxon>
        <taxon>Brassicales</taxon>
        <taxon>Brassicaceae</taxon>
        <taxon>Brassiceae</taxon>
        <taxon>Eruca</taxon>
    </lineage>
</organism>
<sequence>MSTMYIGLRKVQEQELNFGTDRGLSQWGPILVGMMSNPRRRRRFRRTEFGVDNDDGNDINNVDNHRRLRHREHDGEIELDREVYSIIRRSRRSSASILQLLQGIREGINSDHESSVIGDYLAGPNLTSRQGTLPVRKEAVENLPTVKVCLDEFEKGGEAKEIPCKHKFHIRCIVPWLEFHGSCPMCRYELPPDDGVKIDLDQLQGLLSSMRTEVQDKRRRITNKIIAATFYIRQVEVHKITFEE</sequence>
<reference evidence="8 9" key="1">
    <citation type="submission" date="2022-03" db="EMBL/GenBank/DDBJ databases">
        <authorList>
            <person name="Macdonald S."/>
            <person name="Ahmed S."/>
            <person name="Newling K."/>
        </authorList>
    </citation>
    <scope>NUCLEOTIDE SEQUENCE [LARGE SCALE GENOMIC DNA]</scope>
</reference>
<dbReference type="PANTHER" id="PTHR15710">
    <property type="entry name" value="E3 UBIQUITIN-PROTEIN LIGASE PRAJA"/>
    <property type="match status" value="1"/>
</dbReference>
<dbReference type="GO" id="GO:0061630">
    <property type="term" value="F:ubiquitin protein ligase activity"/>
    <property type="evidence" value="ECO:0007669"/>
    <property type="project" value="UniProtKB-EC"/>
</dbReference>
<dbReference type="GO" id="GO:0008270">
    <property type="term" value="F:zinc ion binding"/>
    <property type="evidence" value="ECO:0007669"/>
    <property type="project" value="UniProtKB-KW"/>
</dbReference>
<evidence type="ECO:0000313" key="9">
    <source>
        <dbReference type="Proteomes" id="UP001642260"/>
    </source>
</evidence>
<proteinExistence type="predicted"/>
<comment type="catalytic activity">
    <reaction evidence="1">
        <text>S-ubiquitinyl-[E2 ubiquitin-conjugating enzyme]-L-cysteine + [acceptor protein]-L-lysine = [E2 ubiquitin-conjugating enzyme]-L-cysteine + N(6)-ubiquitinyl-[acceptor protein]-L-lysine.</text>
        <dbReference type="EC" id="2.3.2.27"/>
    </reaction>
</comment>
<dbReference type="InterPro" id="IPR013083">
    <property type="entry name" value="Znf_RING/FYVE/PHD"/>
</dbReference>
<dbReference type="SMART" id="SM00184">
    <property type="entry name" value="RING"/>
    <property type="match status" value="1"/>
</dbReference>
<keyword evidence="9" id="KW-1185">Reference proteome</keyword>
<gene>
    <name evidence="8" type="ORF">ERUC_LOCUS15860</name>
</gene>
<dbReference type="SUPFAM" id="SSF57850">
    <property type="entry name" value="RING/U-box"/>
    <property type="match status" value="1"/>
</dbReference>
<dbReference type="PANTHER" id="PTHR15710:SF44">
    <property type="entry name" value="RING-TYPE E3 UBIQUITIN TRANSFERASE"/>
    <property type="match status" value="1"/>
</dbReference>
<evidence type="ECO:0000256" key="5">
    <source>
        <dbReference type="ARBA" id="ARBA00022833"/>
    </source>
</evidence>
<keyword evidence="5" id="KW-0862">Zinc</keyword>
<dbReference type="EC" id="2.3.2.27" evidence="2"/>
<dbReference type="Gene3D" id="3.30.40.10">
    <property type="entry name" value="Zinc/RING finger domain, C3HC4 (zinc finger)"/>
    <property type="match status" value="1"/>
</dbReference>
<dbReference type="PROSITE" id="PS50089">
    <property type="entry name" value="ZF_RING_2"/>
    <property type="match status" value="1"/>
</dbReference>
<protein>
    <recommendedName>
        <fullName evidence="2">RING-type E3 ubiquitin transferase</fullName>
        <ecNumber evidence="2">2.3.2.27</ecNumber>
    </recommendedName>
</protein>
<evidence type="ECO:0000256" key="6">
    <source>
        <dbReference type="PROSITE-ProRule" id="PRU00175"/>
    </source>
</evidence>
<evidence type="ECO:0000313" key="8">
    <source>
        <dbReference type="EMBL" id="CAH8342446.1"/>
    </source>
</evidence>
<dbReference type="AlphaFoldDB" id="A0ABC8JVF8"/>
<accession>A0ABC8JVF8</accession>
<dbReference type="Proteomes" id="UP001642260">
    <property type="component" value="Unassembled WGS sequence"/>
</dbReference>
<feature type="domain" description="RING-type" evidence="7">
    <location>
        <begin position="148"/>
        <end position="187"/>
    </location>
</feature>